<proteinExistence type="predicted"/>
<dbReference type="VEuPathDB" id="MicrosporidiaDB:THOM_1927"/>
<dbReference type="InParanoid" id="L7JWM3"/>
<gene>
    <name evidence="1" type="ORF">THOM_1927</name>
</gene>
<dbReference type="Proteomes" id="UP000011185">
    <property type="component" value="Unassembled WGS sequence"/>
</dbReference>
<accession>L7JWM3</accession>
<organism evidence="1 2">
    <name type="scientific">Trachipleistophora hominis</name>
    <name type="common">Microsporidian parasite</name>
    <dbReference type="NCBI Taxonomy" id="72359"/>
    <lineage>
        <taxon>Eukaryota</taxon>
        <taxon>Fungi</taxon>
        <taxon>Fungi incertae sedis</taxon>
        <taxon>Microsporidia</taxon>
        <taxon>Pleistophoridae</taxon>
        <taxon>Trachipleistophora</taxon>
    </lineage>
</organism>
<name>L7JWM3_TRAHO</name>
<evidence type="ECO:0000313" key="1">
    <source>
        <dbReference type="EMBL" id="ELQ75142.1"/>
    </source>
</evidence>
<dbReference type="EMBL" id="JH993986">
    <property type="protein sequence ID" value="ELQ75142.1"/>
    <property type="molecule type" value="Genomic_DNA"/>
</dbReference>
<evidence type="ECO:0000313" key="2">
    <source>
        <dbReference type="Proteomes" id="UP000011185"/>
    </source>
</evidence>
<dbReference type="AlphaFoldDB" id="L7JWM3"/>
<reference evidence="1 2" key="1">
    <citation type="journal article" date="2012" name="PLoS Pathog.">
        <title>The genome of the obligate intracellular parasite Trachipleistophora hominis: new insights into microsporidian genome dynamics and reductive evolution.</title>
        <authorList>
            <person name="Heinz E."/>
            <person name="Williams T.A."/>
            <person name="Nakjang S."/>
            <person name="Noel C.J."/>
            <person name="Swan D.C."/>
            <person name="Goldberg A.V."/>
            <person name="Harris S.R."/>
            <person name="Weinmaier T."/>
            <person name="Markert S."/>
            <person name="Becher D."/>
            <person name="Bernhardt J."/>
            <person name="Dagan T."/>
            <person name="Hacker C."/>
            <person name="Lucocq J.M."/>
            <person name="Schweder T."/>
            <person name="Rattei T."/>
            <person name="Hall N."/>
            <person name="Hirt R.P."/>
            <person name="Embley T.M."/>
        </authorList>
    </citation>
    <scope>NUCLEOTIDE SEQUENCE [LARGE SCALE GENOMIC DNA]</scope>
</reference>
<sequence length="216" mass="24692">VKENLVKNLTGQYKKFTTQANSIIKNHVSMLTLGKDKFAADFTSTGKIRFYVSKKDISASPEQIEESKFTPWFNFDSKGIINIYGWHKTLHEFVKELYEAKGFSLKDFDPAYVYFESTGDINFTPSPRDHFPFISYGYIALKSLLSDVHGCTQWTTDDNDPHGKYNFTSSGYIGFGKSDLPRLSKLSKDLVPSGHSMNTVWYSFVSWGIMNMITDY</sequence>
<protein>
    <submittedName>
        <fullName evidence="1">Uncharacterized protein</fullName>
    </submittedName>
</protein>
<feature type="non-terminal residue" evidence="1">
    <location>
        <position position="1"/>
    </location>
</feature>
<dbReference type="HOGENOM" id="CLU_1280456_0_0_1"/>
<keyword evidence="2" id="KW-1185">Reference proteome</keyword>